<gene>
    <name evidence="8" type="ORF">ACFQZ6_06190</name>
</gene>
<dbReference type="Gene3D" id="3.20.20.80">
    <property type="entry name" value="Glycosidases"/>
    <property type="match status" value="1"/>
</dbReference>
<feature type="chain" id="PRO_5047069026" description="non-reducing end alpha-L-arabinofuranosidase" evidence="6">
    <location>
        <begin position="38"/>
        <end position="833"/>
    </location>
</feature>
<dbReference type="Pfam" id="PF22848">
    <property type="entry name" value="ASD1_dom"/>
    <property type="match status" value="1"/>
</dbReference>
<dbReference type="InterPro" id="IPR055235">
    <property type="entry name" value="ASD1_cat"/>
</dbReference>
<dbReference type="Gene3D" id="2.60.40.1180">
    <property type="entry name" value="Golgi alpha-mannosidase II"/>
    <property type="match status" value="1"/>
</dbReference>
<evidence type="ECO:0000259" key="7">
    <source>
        <dbReference type="SMART" id="SM00813"/>
    </source>
</evidence>
<dbReference type="InterPro" id="IPR013320">
    <property type="entry name" value="ConA-like_dom_sf"/>
</dbReference>
<evidence type="ECO:0000313" key="9">
    <source>
        <dbReference type="Proteomes" id="UP001597023"/>
    </source>
</evidence>
<protein>
    <recommendedName>
        <fullName evidence="3">non-reducing end alpha-L-arabinofuranosidase</fullName>
        <ecNumber evidence="3">3.2.1.55</ecNumber>
    </recommendedName>
</protein>
<comment type="similarity">
    <text evidence="2">Belongs to the glycosyl hydrolase 51 family.</text>
</comment>
<evidence type="ECO:0000256" key="6">
    <source>
        <dbReference type="SAM" id="SignalP"/>
    </source>
</evidence>
<dbReference type="Pfam" id="PF02018">
    <property type="entry name" value="CBM_4_9"/>
    <property type="match status" value="1"/>
</dbReference>
<name>A0ABW2W4B7_9ACTN</name>
<evidence type="ECO:0000256" key="3">
    <source>
        <dbReference type="ARBA" id="ARBA00012670"/>
    </source>
</evidence>
<dbReference type="EC" id="3.2.1.55" evidence="3"/>
<dbReference type="SUPFAM" id="SSF51445">
    <property type="entry name" value="(Trans)glycosidases"/>
    <property type="match status" value="1"/>
</dbReference>
<evidence type="ECO:0000313" key="8">
    <source>
        <dbReference type="EMBL" id="MFD0313824.1"/>
    </source>
</evidence>
<dbReference type="InterPro" id="IPR008979">
    <property type="entry name" value="Galactose-bd-like_sf"/>
</dbReference>
<keyword evidence="9" id="KW-1185">Reference proteome</keyword>
<keyword evidence="5" id="KW-0378">Hydrolase</keyword>
<dbReference type="InterPro" id="IPR017853">
    <property type="entry name" value="GH"/>
</dbReference>
<feature type="signal peptide" evidence="6">
    <location>
        <begin position="1"/>
        <end position="37"/>
    </location>
</feature>
<comment type="catalytic activity">
    <reaction evidence="1">
        <text>Hydrolysis of terminal non-reducing alpha-L-arabinofuranoside residues in alpha-L-arabinosides.</text>
        <dbReference type="EC" id="3.2.1.55"/>
    </reaction>
</comment>
<dbReference type="InterPro" id="IPR013780">
    <property type="entry name" value="Glyco_hydro_b"/>
</dbReference>
<feature type="domain" description="Alpha-L-arabinofuranosidase C-terminal" evidence="7">
    <location>
        <begin position="474"/>
        <end position="824"/>
    </location>
</feature>
<reference evidence="9" key="1">
    <citation type="journal article" date="2019" name="Int. J. Syst. Evol. Microbiol.">
        <title>The Global Catalogue of Microorganisms (GCM) 10K type strain sequencing project: providing services to taxonomists for standard genome sequencing and annotation.</title>
        <authorList>
            <consortium name="The Broad Institute Genomics Platform"/>
            <consortium name="The Broad Institute Genome Sequencing Center for Infectious Disease"/>
            <person name="Wu L."/>
            <person name="Ma J."/>
        </authorList>
    </citation>
    <scope>NUCLEOTIDE SEQUENCE [LARGE SCALE GENOMIC DNA]</scope>
    <source>
        <strain evidence="9">CGMCC 4.7400</strain>
    </source>
</reference>
<sequence length="833" mass="91119">MSRTTARPRPRSRWRLGLTATACLVATAVVAPAPAHAEAVTDYEITVDPAAQGAAIDDTMYGVFFEDINRAADGGLYAELVQNRSFEYSTADNGSYTPLTSWTVDGTARVVDDDGRLNARNRNYLSLAAGSSVTNAGYNTGIRVEAGKRYDFSVWARAASGTTLTVGLKDAAGTLASARQVAVRGGWAKYTATFTATRTSNRGRLAVTSTADAALDMVSLFPRDTYKNQPNGLRRDLAEKIEALRPGFVRFPGGCLVNTGSMADYSESSNWQRKRSYQWKDTIGPVEERATNANFWGYNQSYGLGYYEYFRFAEDIGAMPLPVVPALVTGCGQNRATDDEALLQRHIQDTLDLIEFANGPATSTWGKVRAEMGHPRPFHLTHLAVGNEENLPDAFFARFQKFRAAIEAEHPDITVVSNSGPDDTGTTFNRLWQLNRDNGVEMVDEHYYNSPQWFLQNNDRYDGYDRSGPKVFLGEYASQGNAFKNALAEAAYMTGLERNADVVKLASYAPLLANEDYVQWRPDMIWFNNRASWGSANYEVQKLFMNNVGDRVVPSTATTTPDVSGPITGAVGLSTWATSAAYDDVRVTAADGGVLLADDFSGDASRWTHTGTGTWAVQNGEYVQTDAAAENTMVTAGDPAWHDYDLHVKATKKSGNEGFLVAFGVKDTGNYYWWNLGGWNNTRSAVEQAVDGGKSTLLSKAHSIETGRAYDIDVKVRGRQVSLYLDGVLWDSFTDDTPAEPFRQVVTRDDRTGDLIVKVVNAQSAAARTTVDLGTARVASRARVTTLAADPEEVNTETDAPVTPVTSTFTGVAREFTYTFPANSVTFLRIARR</sequence>
<dbReference type="InterPro" id="IPR003305">
    <property type="entry name" value="CenC_carb-bd"/>
</dbReference>
<proteinExistence type="inferred from homology"/>
<dbReference type="Pfam" id="PF06964">
    <property type="entry name" value="Alpha-L-AF_C"/>
    <property type="match status" value="1"/>
</dbReference>
<keyword evidence="4 6" id="KW-0732">Signal</keyword>
<dbReference type="SUPFAM" id="SSF49899">
    <property type="entry name" value="Concanavalin A-like lectins/glucanases"/>
    <property type="match status" value="1"/>
</dbReference>
<dbReference type="Proteomes" id="UP001597023">
    <property type="component" value="Unassembled WGS sequence"/>
</dbReference>
<evidence type="ECO:0000256" key="4">
    <source>
        <dbReference type="ARBA" id="ARBA00022729"/>
    </source>
</evidence>
<comment type="caution">
    <text evidence="8">The sequence shown here is derived from an EMBL/GenBank/DDBJ whole genome shotgun (WGS) entry which is preliminary data.</text>
</comment>
<dbReference type="PANTHER" id="PTHR31776">
    <property type="entry name" value="ALPHA-L-ARABINOFURANOSIDASE 1"/>
    <property type="match status" value="1"/>
</dbReference>
<accession>A0ABW2W4B7</accession>
<dbReference type="Gene3D" id="2.60.120.560">
    <property type="entry name" value="Exo-inulinase, domain 1"/>
    <property type="match status" value="1"/>
</dbReference>
<dbReference type="PANTHER" id="PTHR31776:SF26">
    <property type="entry name" value="SECRETED ARABINOSIDASE"/>
    <property type="match status" value="1"/>
</dbReference>
<dbReference type="SUPFAM" id="SSF49785">
    <property type="entry name" value="Galactose-binding domain-like"/>
    <property type="match status" value="1"/>
</dbReference>
<dbReference type="Gene3D" id="2.60.120.260">
    <property type="entry name" value="Galactose-binding domain-like"/>
    <property type="match status" value="1"/>
</dbReference>
<dbReference type="SMART" id="SM00813">
    <property type="entry name" value="Alpha-L-AF_C"/>
    <property type="match status" value="1"/>
</dbReference>
<dbReference type="InterPro" id="IPR051563">
    <property type="entry name" value="Glycosyl_Hydrolase_51"/>
</dbReference>
<evidence type="ECO:0000256" key="1">
    <source>
        <dbReference type="ARBA" id="ARBA00001462"/>
    </source>
</evidence>
<evidence type="ECO:0000256" key="5">
    <source>
        <dbReference type="ARBA" id="ARBA00022801"/>
    </source>
</evidence>
<evidence type="ECO:0000256" key="2">
    <source>
        <dbReference type="ARBA" id="ARBA00007186"/>
    </source>
</evidence>
<organism evidence="8 9">
    <name type="scientific">Streptomyces flavalbus</name>
    <dbReference type="NCBI Taxonomy" id="2665155"/>
    <lineage>
        <taxon>Bacteria</taxon>
        <taxon>Bacillati</taxon>
        <taxon>Actinomycetota</taxon>
        <taxon>Actinomycetes</taxon>
        <taxon>Kitasatosporales</taxon>
        <taxon>Streptomycetaceae</taxon>
        <taxon>Streptomyces</taxon>
    </lineage>
</organism>
<dbReference type="InterPro" id="IPR010720">
    <property type="entry name" value="Alpha-L-AF_C"/>
</dbReference>
<dbReference type="RefSeq" id="WP_381605416.1">
    <property type="nucleotide sequence ID" value="NZ_JBHTEB010000001.1"/>
</dbReference>
<dbReference type="EMBL" id="JBHTEB010000001">
    <property type="protein sequence ID" value="MFD0313824.1"/>
    <property type="molecule type" value="Genomic_DNA"/>
</dbReference>
<dbReference type="SUPFAM" id="SSF51011">
    <property type="entry name" value="Glycosyl hydrolase domain"/>
    <property type="match status" value="1"/>
</dbReference>